<evidence type="ECO:0000259" key="1">
    <source>
        <dbReference type="PROSITE" id="PS50053"/>
    </source>
</evidence>
<dbReference type="EMBL" id="JAFJMO010000008">
    <property type="protein sequence ID" value="KAJ8268753.1"/>
    <property type="molecule type" value="Genomic_DNA"/>
</dbReference>
<keyword evidence="3" id="KW-1185">Reference proteome</keyword>
<accession>A0A9Q1DFC5</accession>
<dbReference type="InterPro" id="IPR000626">
    <property type="entry name" value="Ubiquitin-like_dom"/>
</dbReference>
<dbReference type="SUPFAM" id="SSF54236">
    <property type="entry name" value="Ubiquitin-like"/>
    <property type="match status" value="1"/>
</dbReference>
<sequence length="74" mass="8147">MVDVGHSETEMNSLTVQQLKQKIAAKMPGNSGDDLEGMRLIYTTKQLEDESLLSVYGVQDKSVIQLILRLPGGQ</sequence>
<gene>
    <name evidence="2" type="ORF">COCON_G00113600</name>
</gene>
<evidence type="ECO:0000313" key="2">
    <source>
        <dbReference type="EMBL" id="KAJ8268753.1"/>
    </source>
</evidence>
<dbReference type="CDD" id="cd17039">
    <property type="entry name" value="Ubl_ubiquitin_like"/>
    <property type="match status" value="1"/>
</dbReference>
<protein>
    <recommendedName>
        <fullName evidence="1">Ubiquitin-like domain-containing protein</fullName>
    </recommendedName>
</protein>
<dbReference type="Proteomes" id="UP001152803">
    <property type="component" value="Unassembled WGS sequence"/>
</dbReference>
<organism evidence="2 3">
    <name type="scientific">Conger conger</name>
    <name type="common">Conger eel</name>
    <name type="synonym">Muraena conger</name>
    <dbReference type="NCBI Taxonomy" id="82655"/>
    <lineage>
        <taxon>Eukaryota</taxon>
        <taxon>Metazoa</taxon>
        <taxon>Chordata</taxon>
        <taxon>Craniata</taxon>
        <taxon>Vertebrata</taxon>
        <taxon>Euteleostomi</taxon>
        <taxon>Actinopterygii</taxon>
        <taxon>Neopterygii</taxon>
        <taxon>Teleostei</taxon>
        <taxon>Anguilliformes</taxon>
        <taxon>Congridae</taxon>
        <taxon>Conger</taxon>
    </lineage>
</organism>
<name>A0A9Q1DFC5_CONCO</name>
<dbReference type="AlphaFoldDB" id="A0A9Q1DFC5"/>
<reference evidence="2" key="1">
    <citation type="journal article" date="2023" name="Science">
        <title>Genome structures resolve the early diversification of teleost fishes.</title>
        <authorList>
            <person name="Parey E."/>
            <person name="Louis A."/>
            <person name="Montfort J."/>
            <person name="Bouchez O."/>
            <person name="Roques C."/>
            <person name="Iampietro C."/>
            <person name="Lluch J."/>
            <person name="Castinel A."/>
            <person name="Donnadieu C."/>
            <person name="Desvignes T."/>
            <person name="Floi Bucao C."/>
            <person name="Jouanno E."/>
            <person name="Wen M."/>
            <person name="Mejri S."/>
            <person name="Dirks R."/>
            <person name="Jansen H."/>
            <person name="Henkel C."/>
            <person name="Chen W.J."/>
            <person name="Zahm M."/>
            <person name="Cabau C."/>
            <person name="Klopp C."/>
            <person name="Thompson A.W."/>
            <person name="Robinson-Rechavi M."/>
            <person name="Braasch I."/>
            <person name="Lecointre G."/>
            <person name="Bobe J."/>
            <person name="Postlethwait J.H."/>
            <person name="Berthelot C."/>
            <person name="Roest Crollius H."/>
            <person name="Guiguen Y."/>
        </authorList>
    </citation>
    <scope>NUCLEOTIDE SEQUENCE</scope>
    <source>
        <strain evidence="2">Concon-B</strain>
    </source>
</reference>
<proteinExistence type="predicted"/>
<dbReference type="Gene3D" id="3.10.20.90">
    <property type="entry name" value="Phosphatidylinositol 3-kinase Catalytic Subunit, Chain A, domain 1"/>
    <property type="match status" value="1"/>
</dbReference>
<dbReference type="InterPro" id="IPR029071">
    <property type="entry name" value="Ubiquitin-like_domsf"/>
</dbReference>
<comment type="caution">
    <text evidence="2">The sequence shown here is derived from an EMBL/GenBank/DDBJ whole genome shotgun (WGS) entry which is preliminary data.</text>
</comment>
<feature type="domain" description="Ubiquitin-like" evidence="1">
    <location>
        <begin position="15"/>
        <end position="73"/>
    </location>
</feature>
<dbReference type="Pfam" id="PF00240">
    <property type="entry name" value="ubiquitin"/>
    <property type="match status" value="1"/>
</dbReference>
<dbReference type="PROSITE" id="PS50053">
    <property type="entry name" value="UBIQUITIN_2"/>
    <property type="match status" value="1"/>
</dbReference>
<evidence type="ECO:0000313" key="3">
    <source>
        <dbReference type="Proteomes" id="UP001152803"/>
    </source>
</evidence>